<name>A0A6A6QBK5_9PEZI</name>
<dbReference type="EMBL" id="MU004199">
    <property type="protein sequence ID" value="KAF2489386.1"/>
    <property type="molecule type" value="Genomic_DNA"/>
</dbReference>
<proteinExistence type="predicted"/>
<organism evidence="1 2">
    <name type="scientific">Lophium mytilinum</name>
    <dbReference type="NCBI Taxonomy" id="390894"/>
    <lineage>
        <taxon>Eukaryota</taxon>
        <taxon>Fungi</taxon>
        <taxon>Dikarya</taxon>
        <taxon>Ascomycota</taxon>
        <taxon>Pezizomycotina</taxon>
        <taxon>Dothideomycetes</taxon>
        <taxon>Pleosporomycetidae</taxon>
        <taxon>Mytilinidiales</taxon>
        <taxon>Mytilinidiaceae</taxon>
        <taxon>Lophium</taxon>
    </lineage>
</organism>
<protein>
    <recommendedName>
        <fullName evidence="3">RanBP2-type domain-containing protein</fullName>
    </recommendedName>
</protein>
<accession>A0A6A6QBK5</accession>
<reference evidence="1" key="1">
    <citation type="journal article" date="2020" name="Stud. Mycol.">
        <title>101 Dothideomycetes genomes: a test case for predicting lifestyles and emergence of pathogens.</title>
        <authorList>
            <person name="Haridas S."/>
            <person name="Albert R."/>
            <person name="Binder M."/>
            <person name="Bloem J."/>
            <person name="Labutti K."/>
            <person name="Salamov A."/>
            <person name="Andreopoulos B."/>
            <person name="Baker S."/>
            <person name="Barry K."/>
            <person name="Bills G."/>
            <person name="Bluhm B."/>
            <person name="Cannon C."/>
            <person name="Castanera R."/>
            <person name="Culley D."/>
            <person name="Daum C."/>
            <person name="Ezra D."/>
            <person name="Gonzalez J."/>
            <person name="Henrissat B."/>
            <person name="Kuo A."/>
            <person name="Liang C."/>
            <person name="Lipzen A."/>
            <person name="Lutzoni F."/>
            <person name="Magnuson J."/>
            <person name="Mondo S."/>
            <person name="Nolan M."/>
            <person name="Ohm R."/>
            <person name="Pangilinan J."/>
            <person name="Park H.-J."/>
            <person name="Ramirez L."/>
            <person name="Alfaro M."/>
            <person name="Sun H."/>
            <person name="Tritt A."/>
            <person name="Yoshinaga Y."/>
            <person name="Zwiers L.-H."/>
            <person name="Turgeon B."/>
            <person name="Goodwin S."/>
            <person name="Spatafora J."/>
            <person name="Crous P."/>
            <person name="Grigoriev I."/>
        </authorList>
    </citation>
    <scope>NUCLEOTIDE SEQUENCE</scope>
    <source>
        <strain evidence="1">CBS 269.34</strain>
    </source>
</reference>
<gene>
    <name evidence="1" type="ORF">BU16DRAFT_622910</name>
</gene>
<evidence type="ECO:0000313" key="2">
    <source>
        <dbReference type="Proteomes" id="UP000799750"/>
    </source>
</evidence>
<keyword evidence="2" id="KW-1185">Reference proteome</keyword>
<dbReference type="AlphaFoldDB" id="A0A6A6QBK5"/>
<evidence type="ECO:0008006" key="3">
    <source>
        <dbReference type="Google" id="ProtNLM"/>
    </source>
</evidence>
<sequence>MKTNNYQPEPCNDDADARASNFPTLLDSFFSPWELAKKKYSYIWQCCACGCASINISSATCPSCGAARCAYCQTTKVQVQ</sequence>
<dbReference type="OrthoDB" id="3772738at2759"/>
<dbReference type="Proteomes" id="UP000799750">
    <property type="component" value="Unassembled WGS sequence"/>
</dbReference>
<evidence type="ECO:0000313" key="1">
    <source>
        <dbReference type="EMBL" id="KAF2489386.1"/>
    </source>
</evidence>